<keyword evidence="3 9" id="KW-0032">Aminotransferase</keyword>
<comment type="similarity">
    <text evidence="2">Belongs to the class-V pyridoxal-phosphate-dependent aminotransferase family.</text>
</comment>
<evidence type="ECO:0000313" key="10">
    <source>
        <dbReference type="Proteomes" id="UP000233256"/>
    </source>
</evidence>
<evidence type="ECO:0000313" key="9">
    <source>
        <dbReference type="EMBL" id="PKK89359.1"/>
    </source>
</evidence>
<dbReference type="InterPro" id="IPR015422">
    <property type="entry name" value="PyrdxlP-dep_Trfase_small"/>
</dbReference>
<feature type="domain" description="Aminotransferase class V" evidence="8">
    <location>
        <begin position="84"/>
        <end position="351"/>
    </location>
</feature>
<dbReference type="Gene3D" id="3.40.640.10">
    <property type="entry name" value="Type I PLP-dependent aspartate aminotransferase-like (Major domain)"/>
    <property type="match status" value="1"/>
</dbReference>
<feature type="modified residue" description="N6-(pyridoxal phosphate)lysine" evidence="7">
    <location>
        <position position="221"/>
    </location>
</feature>
<dbReference type="EMBL" id="PGXC01000019">
    <property type="protein sequence ID" value="PKK89359.1"/>
    <property type="molecule type" value="Genomic_DNA"/>
</dbReference>
<dbReference type="InterPro" id="IPR024169">
    <property type="entry name" value="SP_NH2Trfase/AEP_transaminase"/>
</dbReference>
<dbReference type="Proteomes" id="UP000233256">
    <property type="component" value="Unassembled WGS sequence"/>
</dbReference>
<comment type="cofactor">
    <cofactor evidence="1 7">
        <name>pyridoxal 5'-phosphate</name>
        <dbReference type="ChEBI" id="CHEBI:597326"/>
    </cofactor>
</comment>
<evidence type="ECO:0000259" key="8">
    <source>
        <dbReference type="Pfam" id="PF00266"/>
    </source>
</evidence>
<evidence type="ECO:0000256" key="2">
    <source>
        <dbReference type="ARBA" id="ARBA00009236"/>
    </source>
</evidence>
<evidence type="ECO:0000256" key="1">
    <source>
        <dbReference type="ARBA" id="ARBA00001933"/>
    </source>
</evidence>
<dbReference type="InterPro" id="IPR000192">
    <property type="entry name" value="Aminotrans_V_dom"/>
</dbReference>
<proteinExistence type="inferred from homology"/>
<dbReference type="Pfam" id="PF00266">
    <property type="entry name" value="Aminotran_5"/>
    <property type="match status" value="1"/>
</dbReference>
<dbReference type="Gene3D" id="3.90.1150.10">
    <property type="entry name" value="Aspartate Aminotransferase, domain 1"/>
    <property type="match status" value="1"/>
</dbReference>
<organism evidence="9 10">
    <name type="scientific">Candidatus Wallbacteria bacterium HGW-Wallbacteria-1</name>
    <dbReference type="NCBI Taxonomy" id="2013854"/>
    <lineage>
        <taxon>Bacteria</taxon>
        <taxon>Candidatus Walliibacteriota</taxon>
    </lineage>
</organism>
<sequence length="398" mass="42986">MNITMLEKGQDKKMNADSKILSGLNLVPGPTLVPEKIREIYSRQWPSPDLDPDFAQTYKRAASALGQLLGLKPNSCLTPEDPGQVVIMSGEGMVALWAAVKSMIRPGDRVLAIDNGIFGRGIGEMAASCGAEVEFLSADYSQAPDLPRLSELVESFQPTMVTAVHCETPTGLLNPLGEIAVALRANGWKGIFCVDAVASIGATPVKVEEWEIDICLGGSQKVLSCPPDTSFLYVSQRAWKAAQRCGYQGYDALLPFHKAALTGYFPYTHNWAGVEALATAAETILAQGIEHSYERHAECSRITVEIALELGLDLYPEEALSSPTVTALRVPEDADWDTLNRILIQRGVHFGGSYGHLAGKVFRIGHMGSQADVRLVKKAMDELGEALLDLSDCAGEEP</sequence>
<comment type="caution">
    <text evidence="9">The sequence shown here is derived from an EMBL/GenBank/DDBJ whole genome shotgun (WGS) entry which is preliminary data.</text>
</comment>
<dbReference type="PANTHER" id="PTHR21152">
    <property type="entry name" value="AMINOTRANSFERASE CLASS V"/>
    <property type="match status" value="1"/>
</dbReference>
<evidence type="ECO:0000256" key="4">
    <source>
        <dbReference type="ARBA" id="ARBA00022679"/>
    </source>
</evidence>
<protein>
    <submittedName>
        <fullName evidence="9">Aminotransferase</fullName>
    </submittedName>
</protein>
<evidence type="ECO:0000256" key="7">
    <source>
        <dbReference type="PIRSR" id="PIRSR000524-50"/>
    </source>
</evidence>
<dbReference type="AlphaFoldDB" id="A0A2N1PM03"/>
<dbReference type="SUPFAM" id="SSF53383">
    <property type="entry name" value="PLP-dependent transferases"/>
    <property type="match status" value="1"/>
</dbReference>
<dbReference type="InterPro" id="IPR015424">
    <property type="entry name" value="PyrdxlP-dep_Trfase"/>
</dbReference>
<dbReference type="InterPro" id="IPR015421">
    <property type="entry name" value="PyrdxlP-dep_Trfase_major"/>
</dbReference>
<dbReference type="GO" id="GO:0019265">
    <property type="term" value="P:glycine biosynthetic process, by transamination of glyoxylate"/>
    <property type="evidence" value="ECO:0007669"/>
    <property type="project" value="TreeGrafter"/>
</dbReference>
<evidence type="ECO:0000256" key="5">
    <source>
        <dbReference type="ARBA" id="ARBA00022898"/>
    </source>
</evidence>
<keyword evidence="5 7" id="KW-0663">Pyridoxal phosphate</keyword>
<accession>A0A2N1PM03</accession>
<name>A0A2N1PM03_9BACT</name>
<evidence type="ECO:0000256" key="3">
    <source>
        <dbReference type="ARBA" id="ARBA00022576"/>
    </source>
</evidence>
<dbReference type="PANTHER" id="PTHR21152:SF24">
    <property type="entry name" value="ALANINE--GLYOXYLATE AMINOTRANSFERASE 1"/>
    <property type="match status" value="1"/>
</dbReference>
<dbReference type="PIRSF" id="PIRSF000524">
    <property type="entry name" value="SPT"/>
    <property type="match status" value="1"/>
</dbReference>
<reference evidence="9 10" key="1">
    <citation type="journal article" date="2017" name="ISME J.">
        <title>Potential for microbial H2 and metal transformations associated with novel bacteria and archaea in deep terrestrial subsurface sediments.</title>
        <authorList>
            <person name="Hernsdorf A.W."/>
            <person name="Amano Y."/>
            <person name="Miyakawa K."/>
            <person name="Ise K."/>
            <person name="Suzuki Y."/>
            <person name="Anantharaman K."/>
            <person name="Probst A."/>
            <person name="Burstein D."/>
            <person name="Thomas B.C."/>
            <person name="Banfield J.F."/>
        </authorList>
    </citation>
    <scope>NUCLEOTIDE SEQUENCE [LARGE SCALE GENOMIC DNA]</scope>
    <source>
        <strain evidence="9">HGW-Wallbacteria-1</strain>
    </source>
</reference>
<dbReference type="GO" id="GO:0004760">
    <property type="term" value="F:L-serine-pyruvate transaminase activity"/>
    <property type="evidence" value="ECO:0007669"/>
    <property type="project" value="TreeGrafter"/>
</dbReference>
<dbReference type="GO" id="GO:0008453">
    <property type="term" value="F:alanine-glyoxylate transaminase activity"/>
    <property type="evidence" value="ECO:0007669"/>
    <property type="project" value="TreeGrafter"/>
</dbReference>
<keyword evidence="4 9" id="KW-0808">Transferase</keyword>
<evidence type="ECO:0000256" key="6">
    <source>
        <dbReference type="PIRSR" id="PIRSR000524-1"/>
    </source>
</evidence>
<feature type="binding site" evidence="6">
    <location>
        <position position="363"/>
    </location>
    <ligand>
        <name>substrate</name>
    </ligand>
</feature>
<gene>
    <name evidence="9" type="ORF">CVV64_14570</name>
</gene>